<dbReference type="SUPFAM" id="SSF117281">
    <property type="entry name" value="Kelch motif"/>
    <property type="match status" value="2"/>
</dbReference>
<dbReference type="PANTHER" id="PTHR45632">
    <property type="entry name" value="LD33804P"/>
    <property type="match status" value="1"/>
</dbReference>
<name>A0ABP0K330_9DINO</name>
<evidence type="ECO:0000313" key="1">
    <source>
        <dbReference type="EMBL" id="CAK9020673.1"/>
    </source>
</evidence>
<dbReference type="EMBL" id="CAXAMN010007169">
    <property type="protein sequence ID" value="CAK9020673.1"/>
    <property type="molecule type" value="Genomic_DNA"/>
</dbReference>
<organism evidence="1 2">
    <name type="scientific">Durusdinium trenchii</name>
    <dbReference type="NCBI Taxonomy" id="1381693"/>
    <lineage>
        <taxon>Eukaryota</taxon>
        <taxon>Sar</taxon>
        <taxon>Alveolata</taxon>
        <taxon>Dinophyceae</taxon>
        <taxon>Suessiales</taxon>
        <taxon>Symbiodiniaceae</taxon>
        <taxon>Durusdinium</taxon>
    </lineage>
</organism>
<evidence type="ECO:0000313" key="2">
    <source>
        <dbReference type="Proteomes" id="UP001642484"/>
    </source>
</evidence>
<accession>A0ABP0K330</accession>
<dbReference type="Pfam" id="PF01344">
    <property type="entry name" value="Kelch_1"/>
    <property type="match status" value="3"/>
</dbReference>
<keyword evidence="2" id="KW-1185">Reference proteome</keyword>
<dbReference type="Gene3D" id="2.120.10.80">
    <property type="entry name" value="Kelch-type beta propeller"/>
    <property type="match status" value="2"/>
</dbReference>
<reference evidence="1 2" key="1">
    <citation type="submission" date="2024-02" db="EMBL/GenBank/DDBJ databases">
        <authorList>
            <person name="Chen Y."/>
            <person name="Shah S."/>
            <person name="Dougan E. K."/>
            <person name="Thang M."/>
            <person name="Chan C."/>
        </authorList>
    </citation>
    <scope>NUCLEOTIDE SEQUENCE [LARGE SCALE GENOMIC DNA]</scope>
</reference>
<dbReference type="InterPro" id="IPR015915">
    <property type="entry name" value="Kelch-typ_b-propeller"/>
</dbReference>
<protein>
    <submittedName>
        <fullName evidence="1">Uncharacterized protein</fullName>
    </submittedName>
</protein>
<comment type="caution">
    <text evidence="1">The sequence shown here is derived from an EMBL/GenBank/DDBJ whole genome shotgun (WGS) entry which is preliminary data.</text>
</comment>
<dbReference type="SMART" id="SM00612">
    <property type="entry name" value="Kelch"/>
    <property type="match status" value="5"/>
</dbReference>
<sequence length="462" mass="50584">MKDVYTVYCSIPELNLSVRFETLTYFPISSVPEAADECSCACCERLAHQYSELSEELVALRTCLQATEQIRAEQFLAQLHRQRFEKLLQRCPCNFDASLEEAMQAPGMSLQVAGLLGHTEALSISQCSKLMRSCLHGVSIELAELFPQQTLVLGGVDANGEATSSVESFDIGTNAWTPLSRLRLPRWSCACASAQGRVFVMGGRSVEDEILDSVEAYDVQRGCWSHAPSLNFARCELAAAACRGLLFAAQGVTEGEVPLAEIEWLPVARERAARDSQWLRAPRLHSPKRALAAVALGDAVYLLGGWDDLAGQPSSEVNYLKIEGHDQLSDGWRRAPPLQEPRAGLGAAALMGSIWAIGGCRGQQDLTSLERFTPGGHWELVTHLQEPRRACCVVPCGSSLLVLGGVKNQGDYVASLSRLDVRHKEWCPLEVDLVGSRRYFTACACRLRLVENVDGELKCAIC</sequence>
<dbReference type="InterPro" id="IPR006652">
    <property type="entry name" value="Kelch_1"/>
</dbReference>
<proteinExistence type="predicted"/>
<gene>
    <name evidence="1" type="ORF">CCMP2556_LOCUS14143</name>
</gene>
<dbReference type="Proteomes" id="UP001642484">
    <property type="component" value="Unassembled WGS sequence"/>
</dbReference>